<name>A0A3P7CKS8_SCHSO</name>
<dbReference type="STRING" id="70667.A0A3P7CKS8"/>
<keyword evidence="2" id="KW-1185">Reference proteome</keyword>
<evidence type="ECO:0000313" key="2">
    <source>
        <dbReference type="Proteomes" id="UP000275846"/>
    </source>
</evidence>
<dbReference type="OrthoDB" id="6277713at2759"/>
<evidence type="ECO:0000313" key="1">
    <source>
        <dbReference type="EMBL" id="VDL98232.1"/>
    </source>
</evidence>
<sequence length="274" mass="30470">MRLIHPSVADLAWDAKPPSEEAVKVNSGAFEAHYSASGTLVQANQLRLQAFATLIHFMPHYYECLRPSMPLILKTIRLCLRPELKENKPLQYNLLRLCDGLLSRLKCQATGRSAEKEPTAGQTAKIEDCSDAADTNTRELLVWWAETVGLILENLTTRLQTPRANRAGLPCAHRSVRQQMTTEYQLGSEWDCHCMQPGIWCDRSLAVPNAHAHVVDASKVWARARVNCQHRVPVFGKTAGDEFITVAVPLTTFLASSPLPMPPSTSNFKETLGL</sequence>
<gene>
    <name evidence="1" type="ORF">SSLN_LOCUS11847</name>
</gene>
<reference evidence="1 2" key="1">
    <citation type="submission" date="2018-11" db="EMBL/GenBank/DDBJ databases">
        <authorList>
            <consortium name="Pathogen Informatics"/>
        </authorList>
    </citation>
    <scope>NUCLEOTIDE SEQUENCE [LARGE SCALE GENOMIC DNA]</scope>
    <source>
        <strain evidence="1 2">NST_G2</strain>
    </source>
</reference>
<dbReference type="EMBL" id="UYSU01036842">
    <property type="protein sequence ID" value="VDL98232.1"/>
    <property type="molecule type" value="Genomic_DNA"/>
</dbReference>
<organism evidence="1 2">
    <name type="scientific">Schistocephalus solidus</name>
    <name type="common">Tapeworm</name>
    <dbReference type="NCBI Taxonomy" id="70667"/>
    <lineage>
        <taxon>Eukaryota</taxon>
        <taxon>Metazoa</taxon>
        <taxon>Spiralia</taxon>
        <taxon>Lophotrochozoa</taxon>
        <taxon>Platyhelminthes</taxon>
        <taxon>Cestoda</taxon>
        <taxon>Eucestoda</taxon>
        <taxon>Diphyllobothriidea</taxon>
        <taxon>Diphyllobothriidae</taxon>
        <taxon>Schistocephalus</taxon>
    </lineage>
</organism>
<dbReference type="AlphaFoldDB" id="A0A3P7CKS8"/>
<dbReference type="Proteomes" id="UP000275846">
    <property type="component" value="Unassembled WGS sequence"/>
</dbReference>
<accession>A0A3P7CKS8</accession>
<protein>
    <submittedName>
        <fullName evidence="1">Uncharacterized protein</fullName>
    </submittedName>
</protein>
<proteinExistence type="predicted"/>